<feature type="transmembrane region" description="Helical" evidence="12">
    <location>
        <begin position="1000"/>
        <end position="1024"/>
    </location>
</feature>
<proteinExistence type="predicted"/>
<organism evidence="14 15">
    <name type="scientific">Neovison vison</name>
    <name type="common">American mink</name>
    <name type="synonym">Mustela vison</name>
    <dbReference type="NCBI Taxonomy" id="452646"/>
    <lineage>
        <taxon>Eukaryota</taxon>
        <taxon>Metazoa</taxon>
        <taxon>Chordata</taxon>
        <taxon>Craniata</taxon>
        <taxon>Vertebrata</taxon>
        <taxon>Euteleostomi</taxon>
        <taxon>Mammalia</taxon>
        <taxon>Eutheria</taxon>
        <taxon>Laurasiatheria</taxon>
        <taxon>Carnivora</taxon>
        <taxon>Caniformia</taxon>
        <taxon>Musteloidea</taxon>
        <taxon>Mustelidae</taxon>
        <taxon>Mustelinae</taxon>
        <taxon>Neogale</taxon>
    </lineage>
</organism>
<dbReference type="GO" id="GO:0016020">
    <property type="term" value="C:membrane"/>
    <property type="evidence" value="ECO:0007669"/>
    <property type="project" value="InterPro"/>
</dbReference>
<evidence type="ECO:0000259" key="13">
    <source>
        <dbReference type="PROSITE" id="PS50893"/>
    </source>
</evidence>
<feature type="transmembrane region" description="Helical" evidence="12">
    <location>
        <begin position="366"/>
        <end position="388"/>
    </location>
</feature>
<feature type="transmembrane region" description="Helical" evidence="12">
    <location>
        <begin position="877"/>
        <end position="894"/>
    </location>
</feature>
<evidence type="ECO:0000256" key="2">
    <source>
        <dbReference type="ARBA" id="ARBA00022448"/>
    </source>
</evidence>
<keyword evidence="10" id="KW-0325">Glycoprotein</keyword>
<evidence type="ECO:0000256" key="5">
    <source>
        <dbReference type="ARBA" id="ARBA00022741"/>
    </source>
</evidence>
<evidence type="ECO:0000256" key="10">
    <source>
        <dbReference type="ARBA" id="ARBA00023180"/>
    </source>
</evidence>
<feature type="transmembrane region" description="Helical" evidence="12">
    <location>
        <begin position="1128"/>
        <end position="1148"/>
    </location>
</feature>
<keyword evidence="7 12" id="KW-1133">Transmembrane helix</keyword>
<dbReference type="SUPFAM" id="SSF52540">
    <property type="entry name" value="P-loop containing nucleoside triphosphate hydrolases"/>
    <property type="match status" value="2"/>
</dbReference>
<dbReference type="PROSITE" id="PS00211">
    <property type="entry name" value="ABC_TRANSPORTER_1"/>
    <property type="match status" value="1"/>
</dbReference>
<dbReference type="Gene3D" id="3.40.50.300">
    <property type="entry name" value="P-loop containing nucleotide triphosphate hydrolases"/>
    <property type="match status" value="2"/>
</dbReference>
<dbReference type="SMART" id="SM00382">
    <property type="entry name" value="AAA"/>
    <property type="match status" value="2"/>
</dbReference>
<reference evidence="14" key="2">
    <citation type="submission" date="2025-09" db="UniProtKB">
        <authorList>
            <consortium name="Ensembl"/>
        </authorList>
    </citation>
    <scope>IDENTIFICATION</scope>
</reference>
<dbReference type="PANTHER" id="PTHR19229:SF243">
    <property type="entry name" value="ATP-BINDING CASSETTE, SUB-FAMILY A (ABC1), MEMBER 15"/>
    <property type="match status" value="1"/>
</dbReference>
<evidence type="ECO:0000256" key="1">
    <source>
        <dbReference type="ARBA" id="ARBA00004127"/>
    </source>
</evidence>
<name>A0A8C7A9V7_NEOVI</name>
<feature type="transmembrane region" description="Helical" evidence="12">
    <location>
        <begin position="1045"/>
        <end position="1065"/>
    </location>
</feature>
<dbReference type="GO" id="GO:0012505">
    <property type="term" value="C:endomembrane system"/>
    <property type="evidence" value="ECO:0007669"/>
    <property type="project" value="UniProtKB-SubCell"/>
</dbReference>
<evidence type="ECO:0000256" key="7">
    <source>
        <dbReference type="ARBA" id="ARBA00022989"/>
    </source>
</evidence>
<keyword evidence="6" id="KW-0067">ATP-binding</keyword>
<dbReference type="GeneTree" id="ENSGT00940000162242"/>
<evidence type="ECO:0000256" key="8">
    <source>
        <dbReference type="ARBA" id="ARBA00023055"/>
    </source>
</evidence>
<keyword evidence="4" id="KW-0677">Repeat</keyword>
<dbReference type="Proteomes" id="UP000694425">
    <property type="component" value="Unplaced"/>
</dbReference>
<keyword evidence="2" id="KW-0813">Transport</keyword>
<sequence length="1647" mass="189135">MDFLWFYKFMALLWKNFILKRRQLVALIVEFILTLLFASTLLLTRKSLIIKKSGPFNYSLQPVDELPALLEMAITFPGQWELAFVPSKSVVVKNIIELVKRDLHYNFSVQGFSSERDFEKYVKQEKNSKKVLVAIIFDHEFQNSNDPLPFKVKYFLRFSSFQRNKYVTFFRTDGWETGVLFPPFPSAGPRSQSNSNGGQPGYITEGFLAMQHAVDQAIMKYYNHTATQKLFQDVTVFVQRFPYPEYSHDYFFTFFGIVIPLVILFIFSMNHLTLIQSIVWEKEKRLKEYLLMIGLSNWMFWAAYFFTFLSLYSVIILLMCIIFFAKIEPVPVIQHSDPSLVFVFLLCFAIATIFFSFMVSTFFNKAYFAVSVGGFIYFATYFPFATVSTNFAQMTFTQKLASCLSSNIAMALGTKFLVKKFSSVHLSTKGNKLKYFLLHRFSKTFAVISLSFPLFQRSHWFRETPEEKKETRQFYETNESKYFEAEPTDLVAGIQIKHLCKEFRVQNTTKIAIKDLSLNLYVGQITVLLGHNGAGKSTTLSILSGLYPATSGEAYINGYDISQQMVQIRKSLGLCPQQNLLFNYLTVSEHLYFYCVVKGIPRKTRLLEIDHMLAAFNLLDKRNEFSCSLSGGMKRRLSMIIALLGGSKVVILDEPTSGMDPASRRATWDVLQQYKQDRTILLTTHYMDEADFLGDRIAIMVEGSLRCCGSSVFLKKIYGVGYHIVMVKEAHCNVEEISKLLQYYIPTATLEKNVNKEVSFILPKEYTRSFEALFTDLEKRQYDLGIASFGASITTMEEVFFRVSNLEDSQTGIQATQTPPPSVMSEVSVKNQNWSMPSNFSTMNEIPAIMFNTGYSLYHQQFRALFIKRAMFSWRNWKLILLQILALLGSFTFLSKADKFLHNNDEKPRQMDLDQYGRTIVPFSVSGNSDLTLIFLKHLRSMLESHKHTLKEVQGDLSKYLMENEDCIHLCIVAFSIEVKTNKIILTGLFNNQAYHSPSLTLAILDNILLMTIAGSNASITVFNKPQPHFKDKKQSGTLSDGVQVALYIHFGMALLISGFSLLTVTERVTKAKHIQLLSGVSVPVYWLSALLWDFIIFFITCCLLLVTFKFCQLDIYITDYRFLDTMLIFMLYGWSAIPLTYLLSFLFTRSTSAYIKLVLFNYLSGIFSLLIDVTLQFEVQHKMSKSTRTFILNSLLFFPNYNLAKCISDYFTFHLIKKWCSGNKPPIYLNCSKERTAKNIYSLEEKMIGKYMIIMSITGYICLLFIFFLDTTLWKIRTFFNQYIYFGIYKTFRKVMSKELSGESDDEDIQNEIQRILGQPQGLLDSPVIIKELTKIYFKYPVILAVRNISVTIQRGECFALLGFNGAGKTTTFKILTGEETVTSGDVFIEHFSITKSLPKVKSRVGYCPQYDALLEYMTGREIMIMCARLWGVSEPQIQLYVNRWLSSMQLEAHADKLIRTYSGGTKRRLSTAIALMGKTSVILLDEPSTGMDPIARHLLWNAVTWTCESGKAIIITSHRLEECDAFCTRLAIMVQGKFLCLGSPQHLKNKFGNIYILKVKVKIDAQKGKLDGLKYFITLTFPDSVLKQENQGILTYYIPSKDKSWGKVFGILEDAKEQFDLEDYSISQITLEQIFLAFLQDRRSP</sequence>
<dbReference type="GO" id="GO:0140359">
    <property type="term" value="F:ABC-type transporter activity"/>
    <property type="evidence" value="ECO:0007669"/>
    <property type="project" value="InterPro"/>
</dbReference>
<dbReference type="GO" id="GO:0005319">
    <property type="term" value="F:lipid transporter activity"/>
    <property type="evidence" value="ECO:0007669"/>
    <property type="project" value="TreeGrafter"/>
</dbReference>
<feature type="domain" description="ABC transporter" evidence="13">
    <location>
        <begin position="1329"/>
        <end position="1562"/>
    </location>
</feature>
<evidence type="ECO:0000256" key="12">
    <source>
        <dbReference type="SAM" id="Phobius"/>
    </source>
</evidence>
<dbReference type="Ensembl" id="ENSNVIT00000006123.1">
    <property type="protein sequence ID" value="ENSNVIP00000005204.1"/>
    <property type="gene ID" value="ENSNVIG00000004011.1"/>
</dbReference>
<comment type="catalytic activity">
    <reaction evidence="11">
        <text>cholesterol(in) + ATP + H2O = cholesterol(out) + ADP + phosphate + H(+)</text>
        <dbReference type="Rhea" id="RHEA:39051"/>
        <dbReference type="ChEBI" id="CHEBI:15377"/>
        <dbReference type="ChEBI" id="CHEBI:15378"/>
        <dbReference type="ChEBI" id="CHEBI:16113"/>
        <dbReference type="ChEBI" id="CHEBI:30616"/>
        <dbReference type="ChEBI" id="CHEBI:43474"/>
        <dbReference type="ChEBI" id="CHEBI:456216"/>
    </reaction>
    <physiologicalReaction direction="left-to-right" evidence="11">
        <dbReference type="Rhea" id="RHEA:39052"/>
    </physiologicalReaction>
</comment>
<evidence type="ECO:0000313" key="14">
    <source>
        <dbReference type="Ensembl" id="ENSNVIP00000005204.1"/>
    </source>
</evidence>
<dbReference type="GO" id="GO:0005524">
    <property type="term" value="F:ATP binding"/>
    <property type="evidence" value="ECO:0007669"/>
    <property type="project" value="UniProtKB-KW"/>
</dbReference>
<comment type="subcellular location">
    <subcellularLocation>
        <location evidence="1">Endomembrane system</location>
        <topology evidence="1">Multi-pass membrane protein</topology>
    </subcellularLocation>
</comment>
<dbReference type="InterPro" id="IPR017871">
    <property type="entry name" value="ABC_transporter-like_CS"/>
</dbReference>
<feature type="transmembrane region" description="Helical" evidence="12">
    <location>
        <begin position="298"/>
        <end position="327"/>
    </location>
</feature>
<dbReference type="GO" id="GO:0016887">
    <property type="term" value="F:ATP hydrolysis activity"/>
    <property type="evidence" value="ECO:0007669"/>
    <property type="project" value="InterPro"/>
</dbReference>
<keyword evidence="5" id="KW-0547">Nucleotide-binding</keyword>
<dbReference type="CDD" id="cd03263">
    <property type="entry name" value="ABC_subfamily_A"/>
    <property type="match status" value="2"/>
</dbReference>
<reference evidence="14" key="1">
    <citation type="submission" date="2025-08" db="UniProtKB">
        <authorList>
            <consortium name="Ensembl"/>
        </authorList>
    </citation>
    <scope>IDENTIFICATION</scope>
</reference>
<feature type="transmembrane region" description="Helical" evidence="12">
    <location>
        <begin position="1154"/>
        <end position="1176"/>
    </location>
</feature>
<dbReference type="InterPro" id="IPR013525">
    <property type="entry name" value="ABC2_TM"/>
</dbReference>
<dbReference type="InterPro" id="IPR003593">
    <property type="entry name" value="AAA+_ATPase"/>
</dbReference>
<protein>
    <recommendedName>
        <fullName evidence="13">ABC transporter domain-containing protein</fullName>
    </recommendedName>
</protein>
<feature type="transmembrane region" description="Helical" evidence="12">
    <location>
        <begin position="339"/>
        <end position="360"/>
    </location>
</feature>
<dbReference type="GO" id="GO:0005737">
    <property type="term" value="C:cytoplasm"/>
    <property type="evidence" value="ECO:0007669"/>
    <property type="project" value="UniProtKB-ARBA"/>
</dbReference>
<dbReference type="PROSITE" id="PS50893">
    <property type="entry name" value="ABC_TRANSPORTER_2"/>
    <property type="match status" value="2"/>
</dbReference>
<evidence type="ECO:0000256" key="6">
    <source>
        <dbReference type="ARBA" id="ARBA00022840"/>
    </source>
</evidence>
<feature type="transmembrane region" description="Helical" evidence="12">
    <location>
        <begin position="24"/>
        <end position="43"/>
    </location>
</feature>
<dbReference type="InterPro" id="IPR026082">
    <property type="entry name" value="ABCA"/>
</dbReference>
<dbReference type="PANTHER" id="PTHR19229">
    <property type="entry name" value="ATP-BINDING CASSETTE TRANSPORTER SUBFAMILY A ABCA"/>
    <property type="match status" value="1"/>
</dbReference>
<feature type="domain" description="ABC transporter" evidence="13">
    <location>
        <begin position="494"/>
        <end position="727"/>
    </location>
</feature>
<dbReference type="FunFam" id="3.40.50.300:FF:000327">
    <property type="entry name" value="ATP-binding cassette sub-family A member 3"/>
    <property type="match status" value="1"/>
</dbReference>
<feature type="transmembrane region" description="Helical" evidence="12">
    <location>
        <begin position="250"/>
        <end position="278"/>
    </location>
</feature>
<dbReference type="Pfam" id="PF12698">
    <property type="entry name" value="ABC2_membrane_3"/>
    <property type="match status" value="2"/>
</dbReference>
<keyword evidence="9 12" id="KW-0472">Membrane</keyword>
<dbReference type="InterPro" id="IPR027417">
    <property type="entry name" value="P-loop_NTPase"/>
</dbReference>
<feature type="transmembrane region" description="Helical" evidence="12">
    <location>
        <begin position="1249"/>
        <end position="1270"/>
    </location>
</feature>
<dbReference type="FunFam" id="3.40.50.300:FF:000465">
    <property type="entry name" value="ATP-binding cassette, sub-family A (ABC1), member 3"/>
    <property type="match status" value="1"/>
</dbReference>
<evidence type="ECO:0000256" key="4">
    <source>
        <dbReference type="ARBA" id="ARBA00022737"/>
    </source>
</evidence>
<evidence type="ECO:0000313" key="15">
    <source>
        <dbReference type="Proteomes" id="UP000694425"/>
    </source>
</evidence>
<dbReference type="Pfam" id="PF00005">
    <property type="entry name" value="ABC_tran"/>
    <property type="match status" value="2"/>
</dbReference>
<keyword evidence="3 12" id="KW-0812">Transmembrane</keyword>
<keyword evidence="15" id="KW-1185">Reference proteome</keyword>
<feature type="transmembrane region" description="Helical" evidence="12">
    <location>
        <begin position="1085"/>
        <end position="1107"/>
    </location>
</feature>
<evidence type="ECO:0000256" key="9">
    <source>
        <dbReference type="ARBA" id="ARBA00023136"/>
    </source>
</evidence>
<keyword evidence="8" id="KW-0445">Lipid transport</keyword>
<evidence type="ECO:0000256" key="3">
    <source>
        <dbReference type="ARBA" id="ARBA00022692"/>
    </source>
</evidence>
<dbReference type="InterPro" id="IPR056264">
    <property type="entry name" value="R2_ABCA1-4-like"/>
</dbReference>
<evidence type="ECO:0000256" key="11">
    <source>
        <dbReference type="ARBA" id="ARBA00050894"/>
    </source>
</evidence>
<dbReference type="Pfam" id="PF23321">
    <property type="entry name" value="R1_ABCA1"/>
    <property type="match status" value="1"/>
</dbReference>
<accession>A0A8C7A9V7</accession>
<dbReference type="InterPro" id="IPR003439">
    <property type="entry name" value="ABC_transporter-like_ATP-bd"/>
</dbReference>